<dbReference type="EMBL" id="SFCI01000064">
    <property type="protein sequence ID" value="TFY82959.1"/>
    <property type="molecule type" value="Genomic_DNA"/>
</dbReference>
<feature type="domain" description="F-box" evidence="1">
    <location>
        <begin position="17"/>
        <end position="77"/>
    </location>
</feature>
<organism evidence="2 3">
    <name type="scientific">Hericium alpestre</name>
    <dbReference type="NCBI Taxonomy" id="135208"/>
    <lineage>
        <taxon>Eukaryota</taxon>
        <taxon>Fungi</taxon>
        <taxon>Dikarya</taxon>
        <taxon>Basidiomycota</taxon>
        <taxon>Agaricomycotina</taxon>
        <taxon>Agaricomycetes</taxon>
        <taxon>Russulales</taxon>
        <taxon>Hericiaceae</taxon>
        <taxon>Hericium</taxon>
    </lineage>
</organism>
<dbReference type="Proteomes" id="UP000298061">
    <property type="component" value="Unassembled WGS sequence"/>
</dbReference>
<reference evidence="2 3" key="1">
    <citation type="submission" date="2019-02" db="EMBL/GenBank/DDBJ databases">
        <title>Genome sequencing of the rare red list fungi Hericium alpestre (H. flagellum).</title>
        <authorList>
            <person name="Buettner E."/>
            <person name="Kellner H."/>
        </authorList>
    </citation>
    <scope>NUCLEOTIDE SEQUENCE [LARGE SCALE GENOMIC DNA]</scope>
    <source>
        <strain evidence="2 3">DSM 108284</strain>
    </source>
</reference>
<dbReference type="InterPro" id="IPR001810">
    <property type="entry name" value="F-box_dom"/>
</dbReference>
<sequence>MDIDNLAANQIDRSYIRKIPTEVLCGIFRAAKDIQLFTRGDDLSGRYPPFDQIAISHVCRHWRDIALRQPELWTTLRIIRDSYDWDRLDTFLRRSESQPLDIVIRWCPRKYRDEVADNNVAASLLAVFSMLILHSNRWRSLDLVADTGTAVNFALALFRPLRVPLLRHLNLKYITAEPNEVAYRPQTTTNRVIPFELFGARLEELSVGSAFIGWDPRILTALDLTRLKSLKLGSIWSEFSPTLPQLFIILSKCPNLTMLACHQFQDEEPIHLPSTLELPALLSLELICCRANRFFLQHLSAPNMRSFSYIWAYSWPGNILNLLMERPLDLDWAPTPLPATPSLLPRLHALRMRTLLSSCTVEQWRVAFYERLQNVRALVVENISVRDDKDLPALLTDLVSGTPPNHSSASPTPAVLLPHLTTLVLMSPKSGILRPFVEGRRDAGVPLKRVFADFAPDHSKLEMEWLKQNLEVVGTVEKFWESGEGNVETWLALDTEPVGTARFVELCADVGCVVSSGPA</sequence>
<accession>A0A4Z0AAH3</accession>
<dbReference type="OrthoDB" id="3365698at2759"/>
<evidence type="ECO:0000313" key="3">
    <source>
        <dbReference type="Proteomes" id="UP000298061"/>
    </source>
</evidence>
<protein>
    <recommendedName>
        <fullName evidence="1">F-box domain-containing protein</fullName>
    </recommendedName>
</protein>
<evidence type="ECO:0000259" key="1">
    <source>
        <dbReference type="Pfam" id="PF12937"/>
    </source>
</evidence>
<gene>
    <name evidence="2" type="ORF">EWM64_g1053</name>
</gene>
<dbReference type="Pfam" id="PF12937">
    <property type="entry name" value="F-box-like"/>
    <property type="match status" value="1"/>
</dbReference>
<keyword evidence="3" id="KW-1185">Reference proteome</keyword>
<dbReference type="Gene3D" id="1.20.1280.50">
    <property type="match status" value="1"/>
</dbReference>
<evidence type="ECO:0000313" key="2">
    <source>
        <dbReference type="EMBL" id="TFY82959.1"/>
    </source>
</evidence>
<name>A0A4Z0AAH3_9AGAM</name>
<dbReference type="AlphaFoldDB" id="A0A4Z0AAH3"/>
<comment type="caution">
    <text evidence="2">The sequence shown here is derived from an EMBL/GenBank/DDBJ whole genome shotgun (WGS) entry which is preliminary data.</text>
</comment>
<proteinExistence type="predicted"/>